<evidence type="ECO:0000313" key="2">
    <source>
        <dbReference type="Proteomes" id="UP000019197"/>
    </source>
</evidence>
<organism evidence="1 2">
    <name type="scientific">Xenorhabdus cabanillasii JM26</name>
    <dbReference type="NCBI Taxonomy" id="1427517"/>
    <lineage>
        <taxon>Bacteria</taxon>
        <taxon>Pseudomonadati</taxon>
        <taxon>Pseudomonadota</taxon>
        <taxon>Gammaproteobacteria</taxon>
        <taxon>Enterobacterales</taxon>
        <taxon>Morganellaceae</taxon>
        <taxon>Xenorhabdus</taxon>
    </lineage>
</organism>
<accession>W1INR2</accession>
<dbReference type="Proteomes" id="UP000019197">
    <property type="component" value="Unassembled WGS sequence"/>
</dbReference>
<dbReference type="EMBL" id="CBXE010000018">
    <property type="protein sequence ID" value="CDL79453.1"/>
    <property type="molecule type" value="Genomic_DNA"/>
</dbReference>
<name>W1INR2_9GAMM</name>
<comment type="caution">
    <text evidence="1">The sequence shown here is derived from an EMBL/GenBank/DDBJ whole genome shotgun (WGS) entry which is preliminary data.</text>
</comment>
<reference evidence="1 2" key="1">
    <citation type="submission" date="2013-11" db="EMBL/GenBank/DDBJ databases">
        <title>Draft genome sequence and annotation of the entomopathogenic bacterium, Xenorhabdus cabanillasi strain JM26.</title>
        <authorList>
            <person name="Gualtieri M."/>
            <person name="Ogier J.C."/>
            <person name="Pages S."/>
            <person name="Givaudan A."/>
            <person name="Gaudriault S."/>
        </authorList>
    </citation>
    <scope>NUCLEOTIDE SEQUENCE [LARGE SCALE GENOMIC DNA]</scope>
    <source>
        <strain evidence="1 2">JM26</strain>
    </source>
</reference>
<gene>
    <name evidence="1" type="ORF">XCR1_1140029</name>
</gene>
<sequence length="39" mass="4623">MLSLFLDSIEQKYQLRLDNDKSTGKYIAVWNNLMNGKFK</sequence>
<evidence type="ECO:0000313" key="1">
    <source>
        <dbReference type="EMBL" id="CDL79453.1"/>
    </source>
</evidence>
<dbReference type="AlphaFoldDB" id="W1INR2"/>
<proteinExistence type="predicted"/>
<protein>
    <submittedName>
        <fullName evidence="1">Uncharacterized protein</fullName>
    </submittedName>
</protein>